<evidence type="ECO:0000256" key="2">
    <source>
        <dbReference type="SAM" id="SignalP"/>
    </source>
</evidence>
<dbReference type="GO" id="GO:0030246">
    <property type="term" value="F:carbohydrate binding"/>
    <property type="evidence" value="ECO:0007669"/>
    <property type="project" value="InterPro"/>
</dbReference>
<dbReference type="CDD" id="cd22827">
    <property type="entry name" value="Gal_Rha_Lectin_SUL-I-like"/>
    <property type="match status" value="2"/>
</dbReference>
<feature type="domain" description="SUEL-type lectin" evidence="3">
    <location>
        <begin position="40"/>
        <end position="129"/>
    </location>
</feature>
<dbReference type="AlphaFoldDB" id="A0A9Q1C538"/>
<dbReference type="InterPro" id="IPR000922">
    <property type="entry name" value="Lectin_gal-bd_dom"/>
</dbReference>
<dbReference type="InterPro" id="IPR043159">
    <property type="entry name" value="Lectin_gal-bd_sf"/>
</dbReference>
<dbReference type="EMBL" id="JAIZAY010000007">
    <property type="protein sequence ID" value="KAJ8038807.1"/>
    <property type="molecule type" value="Genomic_DNA"/>
</dbReference>
<dbReference type="Proteomes" id="UP001152320">
    <property type="component" value="Chromosome 7"/>
</dbReference>
<proteinExistence type="predicted"/>
<organism evidence="4 5">
    <name type="scientific">Holothuria leucospilota</name>
    <name type="common">Black long sea cucumber</name>
    <name type="synonym">Mertensiothuria leucospilota</name>
    <dbReference type="NCBI Taxonomy" id="206669"/>
    <lineage>
        <taxon>Eukaryota</taxon>
        <taxon>Metazoa</taxon>
        <taxon>Echinodermata</taxon>
        <taxon>Eleutherozoa</taxon>
        <taxon>Echinozoa</taxon>
        <taxon>Holothuroidea</taxon>
        <taxon>Aspidochirotacea</taxon>
        <taxon>Aspidochirotida</taxon>
        <taxon>Holothuriidae</taxon>
        <taxon>Holothuria</taxon>
    </lineage>
</organism>
<dbReference type="Pfam" id="PF02140">
    <property type="entry name" value="SUEL_Lectin"/>
    <property type="match status" value="2"/>
</dbReference>
<accession>A0A9Q1C538</accession>
<comment type="caution">
    <text evidence="4">The sequence shown here is derived from an EMBL/GenBank/DDBJ whole genome shotgun (WGS) entry which is preliminary data.</text>
</comment>
<name>A0A9Q1C538_HOLLE</name>
<feature type="domain" description="SUEL-type lectin" evidence="3">
    <location>
        <begin position="136"/>
        <end position="225"/>
    </location>
</feature>
<dbReference type="PROSITE" id="PS50228">
    <property type="entry name" value="SUEL_LECTIN"/>
    <property type="match status" value="2"/>
</dbReference>
<keyword evidence="2" id="KW-0732">Signal</keyword>
<evidence type="ECO:0000256" key="1">
    <source>
        <dbReference type="ARBA" id="ARBA00011748"/>
    </source>
</evidence>
<keyword evidence="5" id="KW-1185">Reference proteome</keyword>
<evidence type="ECO:0000313" key="5">
    <source>
        <dbReference type="Proteomes" id="UP001152320"/>
    </source>
</evidence>
<feature type="signal peptide" evidence="2">
    <location>
        <begin position="1"/>
        <end position="35"/>
    </location>
</feature>
<evidence type="ECO:0000259" key="3">
    <source>
        <dbReference type="PROSITE" id="PS50228"/>
    </source>
</evidence>
<protein>
    <submittedName>
        <fullName evidence="4">L-rhamnose-binding lectin CSL3</fullName>
    </submittedName>
</protein>
<sequence>MPILQLQFHVIAQRKMCRIAPCILILLSLTVSCDGDQTTACEGHLLTIHCPFGYYIDVIHAVYGRDRGPSVCPHAAMLVTSGCSSGVSLSRVWNSCQGRTTCGIPASNNIFGDPCVGTYKFLRVEYKCAAYKRARVCEHGTMHLLCPRDKTLSITDASYGRNAGQEVCPSSSMLQVSGCRASASKQIVSEACEGKLVCSVSASNGVFGDPCYGTYKYLEVTYSCT</sequence>
<gene>
    <name evidence="4" type="ORF">HOLleu_16341</name>
</gene>
<feature type="chain" id="PRO_5040170641" evidence="2">
    <location>
        <begin position="36"/>
        <end position="225"/>
    </location>
</feature>
<dbReference type="OrthoDB" id="1100386at2759"/>
<dbReference type="FunFam" id="2.60.120.740:FF:000001">
    <property type="entry name" value="Adhesion G protein-coupled receptor L2"/>
    <property type="match status" value="1"/>
</dbReference>
<dbReference type="PANTHER" id="PTHR46780">
    <property type="entry name" value="PROTEIN EVA-1"/>
    <property type="match status" value="1"/>
</dbReference>
<reference evidence="4" key="1">
    <citation type="submission" date="2021-10" db="EMBL/GenBank/DDBJ databases">
        <title>Tropical sea cucumber genome reveals ecological adaptation and Cuvierian tubules defense mechanism.</title>
        <authorList>
            <person name="Chen T."/>
        </authorList>
    </citation>
    <scope>NUCLEOTIDE SEQUENCE</scope>
    <source>
        <strain evidence="4">Nanhai2018</strain>
        <tissue evidence="4">Muscle</tissue>
    </source>
</reference>
<evidence type="ECO:0000313" key="4">
    <source>
        <dbReference type="EMBL" id="KAJ8038807.1"/>
    </source>
</evidence>
<dbReference type="Gene3D" id="2.60.120.740">
    <property type="match status" value="2"/>
</dbReference>
<comment type="subunit">
    <text evidence="1">Homodimer; disulfide-linked.</text>
</comment>